<keyword evidence="4" id="KW-0677">Repeat</keyword>
<gene>
    <name evidence="18" type="ORF">ICL07_20650</name>
</gene>
<evidence type="ECO:0000313" key="18">
    <source>
        <dbReference type="EMBL" id="MBC9932809.1"/>
    </source>
</evidence>
<evidence type="ECO:0000256" key="1">
    <source>
        <dbReference type="ARBA" id="ARBA00004496"/>
    </source>
</evidence>
<evidence type="ECO:0000256" key="16">
    <source>
        <dbReference type="ARBA" id="ARBA00042156"/>
    </source>
</evidence>
<evidence type="ECO:0000256" key="7">
    <source>
        <dbReference type="ARBA" id="ARBA00022769"/>
    </source>
</evidence>
<dbReference type="PANTHER" id="PTHR43152">
    <property type="entry name" value="UVRABC SYSTEM PROTEIN A"/>
    <property type="match status" value="1"/>
</dbReference>
<dbReference type="Pfam" id="PF00005">
    <property type="entry name" value="ABC_tran"/>
    <property type="match status" value="1"/>
</dbReference>
<dbReference type="PROSITE" id="PS50893">
    <property type="entry name" value="ABC_TRANSPORTER_2"/>
    <property type="match status" value="1"/>
</dbReference>
<evidence type="ECO:0000256" key="14">
    <source>
        <dbReference type="ARBA" id="ARBA00038000"/>
    </source>
</evidence>
<evidence type="ECO:0000256" key="4">
    <source>
        <dbReference type="ARBA" id="ARBA00022737"/>
    </source>
</evidence>
<dbReference type="RefSeq" id="WP_188089941.1">
    <property type="nucleotide sequence ID" value="NZ_JACVFC010000003.1"/>
</dbReference>
<keyword evidence="6" id="KW-0227">DNA damage</keyword>
<dbReference type="Pfam" id="PF17755">
    <property type="entry name" value="UvrA_DNA-bind"/>
    <property type="match status" value="1"/>
</dbReference>
<dbReference type="InterPro" id="IPR027417">
    <property type="entry name" value="P-loop_NTPase"/>
</dbReference>
<protein>
    <recommendedName>
        <fullName evidence="15">UvrABC system protein A</fullName>
    </recommendedName>
    <alternativeName>
        <fullName evidence="16">Excinuclease ABC subunit A</fullName>
    </alternativeName>
</protein>
<dbReference type="Proteomes" id="UP000659124">
    <property type="component" value="Unassembled WGS sequence"/>
</dbReference>
<keyword evidence="2" id="KW-0963">Cytoplasm</keyword>
<keyword evidence="5" id="KW-0547">Nucleotide-binding</keyword>
<keyword evidence="9" id="KW-0862">Zinc</keyword>
<keyword evidence="13" id="KW-0234">DNA repair</keyword>
<dbReference type="PROSITE" id="PS00211">
    <property type="entry name" value="ABC_TRANSPORTER_1"/>
    <property type="match status" value="1"/>
</dbReference>
<dbReference type="InterPro" id="IPR017871">
    <property type="entry name" value="ABC_transporter-like_CS"/>
</dbReference>
<comment type="similarity">
    <text evidence="14">Belongs to the ABC transporter superfamily. UvrA family.</text>
</comment>
<evidence type="ECO:0000256" key="12">
    <source>
        <dbReference type="ARBA" id="ARBA00023125"/>
    </source>
</evidence>
<evidence type="ECO:0000259" key="17">
    <source>
        <dbReference type="PROSITE" id="PS50893"/>
    </source>
</evidence>
<keyword evidence="8" id="KW-0863">Zinc-finger</keyword>
<keyword evidence="11" id="KW-0267">Excision nuclease</keyword>
<evidence type="ECO:0000313" key="19">
    <source>
        <dbReference type="Proteomes" id="UP000659124"/>
    </source>
</evidence>
<keyword evidence="19" id="KW-1185">Reference proteome</keyword>
<evidence type="ECO:0000256" key="15">
    <source>
        <dbReference type="ARBA" id="ARBA00039316"/>
    </source>
</evidence>
<evidence type="ECO:0000256" key="5">
    <source>
        <dbReference type="ARBA" id="ARBA00022741"/>
    </source>
</evidence>
<accession>A0ABR7TQP6</accession>
<dbReference type="PANTHER" id="PTHR43152:SF3">
    <property type="entry name" value="UVRABC SYSTEM PROTEIN A"/>
    <property type="match status" value="1"/>
</dbReference>
<dbReference type="InterPro" id="IPR003439">
    <property type="entry name" value="ABC_transporter-like_ATP-bd"/>
</dbReference>
<sequence>MHPIKITGARQHNLKNLTVTIPKNTITVFTGISGSGKSSLVFKTIGAEAHRQMSEMQHSFVRSRMEHLGVPDVDSIEHLNVPVIINQKRLGGNVRSTVGTATDIYTSLRLLFSRIGQPFVGYANIFSFNHPQGMCPVCSGIGQTRQVDTDRLIDKNKSLNEGAIRFPTFQPGGYRWLRYAESGYFDNDKKLADYTPEEWQMLLYAEEHVPPNPSSKWGKTVRYTGIIPRLERDILKKDSKEQRMREKEIGQVVGEQICPSCHGKRLNEKVLSCKINGLDIAGCAAMPVDELLAFIRPIQAPGYETVLAELVKKLQHMITIGLSYLTLDRVTATLSGGESQRIKMVRHLDSSLENLLYIFDEPSIGLHPKDLDNISRIIQKIRDKGNTVLLVEHDPDLIRIADHVIDMGPGSGAHGGEIIYQGSFDGLRSSNGKTGQYFARQKSYNQHPRPFTETIPIHNAALHNLQHVTIRIPQRIMTVVTGVAGSGKSTLISEVLPAQYPELTLIDQSPIAGHSKSNLLTYLSISDTVRNLFAHANGVSNSLFSRNSEGGCPNCKGVGVEKIDLAFMDDVEVPCEVCGGSGFRPEVLQYRYQQKNIAGVMQLTVEEATQFFAAQKDLNKSFALLHDLGMGYLTLGQRLDSFSGGELQRLKLCTQMKHWYPVIVLDEPSTGLHPADTEKLLAWLHKLVQKGHTLIVIEHNLDIIACADWIIDMGPGAGKDGGRLVFEGTVPDLLQNKASATATYLRKYLTP</sequence>
<organism evidence="18 19">
    <name type="scientific">Chitinophaga qingshengii</name>
    <dbReference type="NCBI Taxonomy" id="1569794"/>
    <lineage>
        <taxon>Bacteria</taxon>
        <taxon>Pseudomonadati</taxon>
        <taxon>Bacteroidota</taxon>
        <taxon>Chitinophagia</taxon>
        <taxon>Chitinophagales</taxon>
        <taxon>Chitinophagaceae</taxon>
        <taxon>Chitinophaga</taxon>
    </lineage>
</organism>
<evidence type="ECO:0000256" key="11">
    <source>
        <dbReference type="ARBA" id="ARBA00022881"/>
    </source>
</evidence>
<dbReference type="Gene3D" id="1.20.1580.10">
    <property type="entry name" value="ABC transporter ATPase like domain"/>
    <property type="match status" value="2"/>
</dbReference>
<evidence type="ECO:0000256" key="2">
    <source>
        <dbReference type="ARBA" id="ARBA00022490"/>
    </source>
</evidence>
<keyword evidence="10" id="KW-0067">ATP-binding</keyword>
<name>A0ABR7TQP6_9BACT</name>
<evidence type="ECO:0000256" key="13">
    <source>
        <dbReference type="ARBA" id="ARBA00023204"/>
    </source>
</evidence>
<dbReference type="InterPro" id="IPR041552">
    <property type="entry name" value="UvrA_DNA-bd"/>
</dbReference>
<evidence type="ECO:0000256" key="6">
    <source>
        <dbReference type="ARBA" id="ARBA00022763"/>
    </source>
</evidence>
<reference evidence="18 19" key="1">
    <citation type="submission" date="2020-09" db="EMBL/GenBank/DDBJ databases">
        <title>Genome sequences of type strains of Chitinophaga qingshengii and Chitinophaga varians.</title>
        <authorList>
            <person name="Kittiwongwattana C."/>
        </authorList>
    </citation>
    <scope>NUCLEOTIDE SEQUENCE [LARGE SCALE GENOMIC DNA]</scope>
    <source>
        <strain evidence="18 19">JCM 30026</strain>
    </source>
</reference>
<dbReference type="Gene3D" id="3.40.50.300">
    <property type="entry name" value="P-loop containing nucleotide triphosphate hydrolases"/>
    <property type="match status" value="3"/>
</dbReference>
<keyword evidence="3" id="KW-0479">Metal-binding</keyword>
<proteinExistence type="inferred from homology"/>
<evidence type="ECO:0000256" key="9">
    <source>
        <dbReference type="ARBA" id="ARBA00022833"/>
    </source>
</evidence>
<evidence type="ECO:0000256" key="3">
    <source>
        <dbReference type="ARBA" id="ARBA00022723"/>
    </source>
</evidence>
<keyword evidence="12" id="KW-0238">DNA-binding</keyword>
<keyword evidence="7" id="KW-0228">DNA excision</keyword>
<comment type="caution">
    <text evidence="18">The sequence shown here is derived from an EMBL/GenBank/DDBJ whole genome shotgun (WGS) entry which is preliminary data.</text>
</comment>
<dbReference type="Gene3D" id="1.10.8.280">
    <property type="entry name" value="ABC transporter ATPase domain-like"/>
    <property type="match status" value="1"/>
</dbReference>
<dbReference type="SUPFAM" id="SSF52540">
    <property type="entry name" value="P-loop containing nucleoside triphosphate hydrolases"/>
    <property type="match status" value="2"/>
</dbReference>
<evidence type="ECO:0000256" key="8">
    <source>
        <dbReference type="ARBA" id="ARBA00022771"/>
    </source>
</evidence>
<feature type="domain" description="ABC transporter" evidence="17">
    <location>
        <begin position="446"/>
        <end position="740"/>
    </location>
</feature>
<evidence type="ECO:0000256" key="10">
    <source>
        <dbReference type="ARBA" id="ARBA00022840"/>
    </source>
</evidence>
<comment type="subcellular location">
    <subcellularLocation>
        <location evidence="1">Cytoplasm</location>
    </subcellularLocation>
</comment>
<dbReference type="EMBL" id="JACVFC010000003">
    <property type="protein sequence ID" value="MBC9932809.1"/>
    <property type="molecule type" value="Genomic_DNA"/>
</dbReference>
<dbReference type="CDD" id="cd03270">
    <property type="entry name" value="ABC_UvrA_I"/>
    <property type="match status" value="1"/>
</dbReference>